<name>A0ABT3FJ15_9BACT</name>
<evidence type="ECO:0000313" key="2">
    <source>
        <dbReference type="Proteomes" id="UP001207930"/>
    </source>
</evidence>
<gene>
    <name evidence="1" type="ORF">OKA04_02415</name>
</gene>
<accession>A0ABT3FJ15</accession>
<comment type="caution">
    <text evidence="1">The sequence shown here is derived from an EMBL/GenBank/DDBJ whole genome shotgun (WGS) entry which is preliminary data.</text>
</comment>
<reference evidence="1 2" key="1">
    <citation type="submission" date="2022-10" db="EMBL/GenBank/DDBJ databases">
        <title>Luteolibacter flavescens strain MCCC 1K03193, whole genome shotgun sequencing project.</title>
        <authorList>
            <person name="Zhao G."/>
            <person name="Shen L."/>
        </authorList>
    </citation>
    <scope>NUCLEOTIDE SEQUENCE [LARGE SCALE GENOMIC DNA]</scope>
    <source>
        <strain evidence="1 2">MCCC 1K03193</strain>
    </source>
</reference>
<keyword evidence="2" id="KW-1185">Reference proteome</keyword>
<dbReference type="EMBL" id="JAPDDS010000001">
    <property type="protein sequence ID" value="MCW1883563.1"/>
    <property type="molecule type" value="Genomic_DNA"/>
</dbReference>
<evidence type="ECO:0000313" key="1">
    <source>
        <dbReference type="EMBL" id="MCW1883563.1"/>
    </source>
</evidence>
<dbReference type="Proteomes" id="UP001207930">
    <property type="component" value="Unassembled WGS sequence"/>
</dbReference>
<organism evidence="1 2">
    <name type="scientific">Luteolibacter flavescens</name>
    <dbReference type="NCBI Taxonomy" id="1859460"/>
    <lineage>
        <taxon>Bacteria</taxon>
        <taxon>Pseudomonadati</taxon>
        <taxon>Verrucomicrobiota</taxon>
        <taxon>Verrucomicrobiia</taxon>
        <taxon>Verrucomicrobiales</taxon>
        <taxon>Verrucomicrobiaceae</taxon>
        <taxon>Luteolibacter</taxon>
    </lineage>
</organism>
<sequence length="94" mass="10627">MSASLGFMRIRNDIITRIEFVGGPEDGRILELDELPVPLATGEDREGSRVPMLLALDNQNRRADEGEFVVIILGHYVSHRSEGNCAKFDWFPLR</sequence>
<protein>
    <submittedName>
        <fullName evidence="1">Uncharacterized protein</fullName>
    </submittedName>
</protein>
<dbReference type="RefSeq" id="WP_264499522.1">
    <property type="nucleotide sequence ID" value="NZ_JAPDDS010000001.1"/>
</dbReference>
<proteinExistence type="predicted"/>